<evidence type="ECO:0000256" key="2">
    <source>
        <dbReference type="ARBA" id="ARBA00022692"/>
    </source>
</evidence>
<comment type="subcellular location">
    <subcellularLocation>
        <location evidence="1">Membrane</location>
        <topology evidence="1">Multi-pass membrane protein</topology>
    </subcellularLocation>
</comment>
<gene>
    <name evidence="8" type="ORF">GUITHDRAFT_147900</name>
</gene>
<evidence type="ECO:0000259" key="7">
    <source>
        <dbReference type="Pfam" id="PF00520"/>
    </source>
</evidence>
<feature type="transmembrane region" description="Helical" evidence="6">
    <location>
        <begin position="592"/>
        <end position="612"/>
    </location>
</feature>
<dbReference type="InterPro" id="IPR050818">
    <property type="entry name" value="KCNH_animal-type"/>
</dbReference>
<keyword evidence="2 6" id="KW-0812">Transmembrane</keyword>
<evidence type="ECO:0000256" key="4">
    <source>
        <dbReference type="ARBA" id="ARBA00023136"/>
    </source>
</evidence>
<dbReference type="PRINTS" id="PR01463">
    <property type="entry name" value="EAGCHANLFMLY"/>
</dbReference>
<dbReference type="PaxDb" id="55529-EKX33452"/>
<dbReference type="SUPFAM" id="SSF50729">
    <property type="entry name" value="PH domain-like"/>
    <property type="match status" value="1"/>
</dbReference>
<dbReference type="KEGG" id="gtt:GUITHDRAFT_147900"/>
<dbReference type="Pfam" id="PF00520">
    <property type="entry name" value="Ion_trans"/>
    <property type="match status" value="1"/>
</dbReference>
<feature type="domain" description="Ion transport" evidence="7">
    <location>
        <begin position="378"/>
        <end position="612"/>
    </location>
</feature>
<feature type="transmembrane region" description="Helical" evidence="6">
    <location>
        <begin position="561"/>
        <end position="580"/>
    </location>
</feature>
<accession>L1IBJ3</accession>
<dbReference type="InterPro" id="IPR003938">
    <property type="entry name" value="K_chnl_volt-dep_EAG/ELK/ERG"/>
</dbReference>
<dbReference type="OrthoDB" id="297496at2759"/>
<dbReference type="GO" id="GO:0042391">
    <property type="term" value="P:regulation of membrane potential"/>
    <property type="evidence" value="ECO:0007669"/>
    <property type="project" value="TreeGrafter"/>
</dbReference>
<feature type="transmembrane region" description="Helical" evidence="6">
    <location>
        <begin position="323"/>
        <end position="348"/>
    </location>
</feature>
<dbReference type="GO" id="GO:0005249">
    <property type="term" value="F:voltage-gated potassium channel activity"/>
    <property type="evidence" value="ECO:0007669"/>
    <property type="project" value="InterPro"/>
</dbReference>
<dbReference type="Proteomes" id="UP000011087">
    <property type="component" value="Unassembled WGS sequence"/>
</dbReference>
<reference evidence="10" key="2">
    <citation type="submission" date="2012-11" db="EMBL/GenBank/DDBJ databases">
        <authorList>
            <person name="Kuo A."/>
            <person name="Curtis B.A."/>
            <person name="Tanifuji G."/>
            <person name="Burki F."/>
            <person name="Gruber A."/>
            <person name="Irimia M."/>
            <person name="Maruyama S."/>
            <person name="Arias M.C."/>
            <person name="Ball S.G."/>
            <person name="Gile G.H."/>
            <person name="Hirakawa Y."/>
            <person name="Hopkins J.F."/>
            <person name="Rensing S.A."/>
            <person name="Schmutz J."/>
            <person name="Symeonidi A."/>
            <person name="Elias M."/>
            <person name="Eveleigh R.J."/>
            <person name="Herman E.K."/>
            <person name="Klute M.J."/>
            <person name="Nakayama T."/>
            <person name="Obornik M."/>
            <person name="Reyes-Prieto A."/>
            <person name="Armbrust E.V."/>
            <person name="Aves S.J."/>
            <person name="Beiko R.G."/>
            <person name="Coutinho P."/>
            <person name="Dacks J.B."/>
            <person name="Durnford D.G."/>
            <person name="Fast N.M."/>
            <person name="Green B.R."/>
            <person name="Grisdale C."/>
            <person name="Hempe F."/>
            <person name="Henrissat B."/>
            <person name="Hoppner M.P."/>
            <person name="Ishida K.-I."/>
            <person name="Kim E."/>
            <person name="Koreny L."/>
            <person name="Kroth P.G."/>
            <person name="Liu Y."/>
            <person name="Malik S.-B."/>
            <person name="Maier U.G."/>
            <person name="McRose D."/>
            <person name="Mock T."/>
            <person name="Neilson J.A."/>
            <person name="Onodera N.T."/>
            <person name="Poole A.M."/>
            <person name="Pritham E.J."/>
            <person name="Richards T.A."/>
            <person name="Rocap G."/>
            <person name="Roy S.W."/>
            <person name="Sarai C."/>
            <person name="Schaack S."/>
            <person name="Shirato S."/>
            <person name="Slamovits C.H."/>
            <person name="Spencer D.F."/>
            <person name="Suzuki S."/>
            <person name="Worden A.Z."/>
            <person name="Zauner S."/>
            <person name="Barry K."/>
            <person name="Bell C."/>
            <person name="Bharti A.K."/>
            <person name="Crow J.A."/>
            <person name="Grimwood J."/>
            <person name="Kramer R."/>
            <person name="Lindquist E."/>
            <person name="Lucas S."/>
            <person name="Salamov A."/>
            <person name="McFadden G.I."/>
            <person name="Lane C.E."/>
            <person name="Keeling P.J."/>
            <person name="Gray M.W."/>
            <person name="Grigoriev I.V."/>
            <person name="Archibald J.M."/>
        </authorList>
    </citation>
    <scope>NUCLEOTIDE SEQUENCE</scope>
    <source>
        <strain evidence="10">CCMP2712</strain>
    </source>
</reference>
<dbReference type="Gene3D" id="1.10.287.70">
    <property type="match status" value="1"/>
</dbReference>
<dbReference type="PANTHER" id="PTHR10217">
    <property type="entry name" value="VOLTAGE AND LIGAND GATED POTASSIUM CHANNEL"/>
    <property type="match status" value="1"/>
</dbReference>
<dbReference type="GeneID" id="17290194"/>
<evidence type="ECO:0000256" key="5">
    <source>
        <dbReference type="SAM" id="MobiDB-lite"/>
    </source>
</evidence>
<feature type="region of interest" description="Disordered" evidence="5">
    <location>
        <begin position="1"/>
        <end position="38"/>
    </location>
</feature>
<dbReference type="EnsemblProtists" id="EKX33452">
    <property type="protein sequence ID" value="EKX33452"/>
    <property type="gene ID" value="GUITHDRAFT_147900"/>
</dbReference>
<dbReference type="EMBL" id="JH993141">
    <property type="protein sequence ID" value="EKX33452.1"/>
    <property type="molecule type" value="Genomic_DNA"/>
</dbReference>
<dbReference type="InterPro" id="IPR005821">
    <property type="entry name" value="Ion_trans_dom"/>
</dbReference>
<dbReference type="HOGENOM" id="CLU_437116_0_0_1"/>
<evidence type="ECO:0000256" key="6">
    <source>
        <dbReference type="SAM" id="Phobius"/>
    </source>
</evidence>
<sequence>MADAPGESRHGAMDMVEVGKSREEEREEGQGRYLRSDSPGDKSKTFYFVSDPFNHELRWYADRGKWQENLDPVGSLDLTDCRVSDHGHCVEGYCLHLSSHDGRSIRLFTGDGENGRAWFLALNHAVRKTRAQAPAQPAAETLRTQWKVLKRMKGGIHETRILVLDFDLSQLYNMSEDGVVKKKFRFSAISRLTQDPVSSVVTVHFNIRRQRPYQLKFENASDRNNFVQSMLKFVIKPSHISEVESNSIHELLSVEENDALIFQRWKNNICKDPEMVQRRDPRLTTKIKLLLNRIIYIPRNPAEPVIDAEEGGNVIHPRSPAAIALAALSGVCLLYTVATAPYILAFYWDKGACTSSNLDVSDMFVRRWRDGVKDAECDLQVDTVFMLEIVMSFCIGRYVHGKYLSKFGLVARDYIYSGQLLFDCITSIPVAWIEYSQRILCSEDKTGDGRSVVSLLRVVRIIKPLRLLRLLRMLKLFNHRLFKAVKDSMRIKPDAVRVINLVFMVMTSSHLSACVFWLVKILSNPGEDVNRFLEMNNHHDPWFCDSPDQVGDLSCKRGNVFSVYIMCIYFAMTTITTVGYGDIAGSTTEERIVCMCIQCFGSVIFATIMSQISTVGYESCDAAGCD</sequence>
<dbReference type="GO" id="GO:0005886">
    <property type="term" value="C:plasma membrane"/>
    <property type="evidence" value="ECO:0007669"/>
    <property type="project" value="TreeGrafter"/>
</dbReference>
<keyword evidence="10" id="KW-1185">Reference proteome</keyword>
<keyword evidence="3 6" id="KW-1133">Transmembrane helix</keyword>
<dbReference type="SUPFAM" id="SSF81324">
    <property type="entry name" value="Voltage-gated potassium channels"/>
    <property type="match status" value="1"/>
</dbReference>
<dbReference type="eggNOG" id="KOG0498">
    <property type="taxonomic scope" value="Eukaryota"/>
</dbReference>
<reference evidence="8 10" key="1">
    <citation type="journal article" date="2012" name="Nature">
        <title>Algal genomes reveal evolutionary mosaicism and the fate of nucleomorphs.</title>
        <authorList>
            <consortium name="DOE Joint Genome Institute"/>
            <person name="Curtis B.A."/>
            <person name="Tanifuji G."/>
            <person name="Burki F."/>
            <person name="Gruber A."/>
            <person name="Irimia M."/>
            <person name="Maruyama S."/>
            <person name="Arias M.C."/>
            <person name="Ball S.G."/>
            <person name="Gile G.H."/>
            <person name="Hirakawa Y."/>
            <person name="Hopkins J.F."/>
            <person name="Kuo A."/>
            <person name="Rensing S.A."/>
            <person name="Schmutz J."/>
            <person name="Symeonidi A."/>
            <person name="Elias M."/>
            <person name="Eveleigh R.J."/>
            <person name="Herman E.K."/>
            <person name="Klute M.J."/>
            <person name="Nakayama T."/>
            <person name="Obornik M."/>
            <person name="Reyes-Prieto A."/>
            <person name="Armbrust E.V."/>
            <person name="Aves S.J."/>
            <person name="Beiko R.G."/>
            <person name="Coutinho P."/>
            <person name="Dacks J.B."/>
            <person name="Durnford D.G."/>
            <person name="Fast N.M."/>
            <person name="Green B.R."/>
            <person name="Grisdale C.J."/>
            <person name="Hempel F."/>
            <person name="Henrissat B."/>
            <person name="Hoppner M.P."/>
            <person name="Ishida K."/>
            <person name="Kim E."/>
            <person name="Koreny L."/>
            <person name="Kroth P.G."/>
            <person name="Liu Y."/>
            <person name="Malik S.B."/>
            <person name="Maier U.G."/>
            <person name="McRose D."/>
            <person name="Mock T."/>
            <person name="Neilson J.A."/>
            <person name="Onodera N.T."/>
            <person name="Poole A.M."/>
            <person name="Pritham E.J."/>
            <person name="Richards T.A."/>
            <person name="Rocap G."/>
            <person name="Roy S.W."/>
            <person name="Sarai C."/>
            <person name="Schaack S."/>
            <person name="Shirato S."/>
            <person name="Slamovits C.H."/>
            <person name="Spencer D.F."/>
            <person name="Suzuki S."/>
            <person name="Worden A.Z."/>
            <person name="Zauner S."/>
            <person name="Barry K."/>
            <person name="Bell C."/>
            <person name="Bharti A.K."/>
            <person name="Crow J.A."/>
            <person name="Grimwood J."/>
            <person name="Kramer R."/>
            <person name="Lindquist E."/>
            <person name="Lucas S."/>
            <person name="Salamov A."/>
            <person name="McFadden G.I."/>
            <person name="Lane C.E."/>
            <person name="Keeling P.J."/>
            <person name="Gray M.W."/>
            <person name="Grigoriev I.V."/>
            <person name="Archibald J.M."/>
        </authorList>
    </citation>
    <scope>NUCLEOTIDE SEQUENCE</scope>
    <source>
        <strain evidence="8 10">CCMP2712</strain>
    </source>
</reference>
<dbReference type="InterPro" id="IPR011993">
    <property type="entry name" value="PH-like_dom_sf"/>
</dbReference>
<evidence type="ECO:0000313" key="8">
    <source>
        <dbReference type="EMBL" id="EKX33452.1"/>
    </source>
</evidence>
<proteinExistence type="predicted"/>
<feature type="transmembrane region" description="Helical" evidence="6">
    <location>
        <begin position="498"/>
        <end position="519"/>
    </location>
</feature>
<dbReference type="Gene3D" id="2.30.29.30">
    <property type="entry name" value="Pleckstrin-homology domain (PH domain)/Phosphotyrosine-binding domain (PTB)"/>
    <property type="match status" value="1"/>
</dbReference>
<keyword evidence="4 6" id="KW-0472">Membrane</keyword>
<evidence type="ECO:0000256" key="1">
    <source>
        <dbReference type="ARBA" id="ARBA00004141"/>
    </source>
</evidence>
<protein>
    <recommendedName>
        <fullName evidence="7">Ion transport domain-containing protein</fullName>
    </recommendedName>
</protein>
<dbReference type="RefSeq" id="XP_005820432.1">
    <property type="nucleotide sequence ID" value="XM_005820375.1"/>
</dbReference>
<dbReference type="AlphaFoldDB" id="L1IBJ3"/>
<evidence type="ECO:0000256" key="3">
    <source>
        <dbReference type="ARBA" id="ARBA00022989"/>
    </source>
</evidence>
<dbReference type="PANTHER" id="PTHR10217:SF435">
    <property type="entry name" value="POTASSIUM VOLTAGE-GATED CHANNEL PROTEIN EAG"/>
    <property type="match status" value="1"/>
</dbReference>
<evidence type="ECO:0000313" key="9">
    <source>
        <dbReference type="EnsemblProtists" id="EKX33452"/>
    </source>
</evidence>
<organism evidence="8">
    <name type="scientific">Guillardia theta (strain CCMP2712)</name>
    <name type="common">Cryptophyte</name>
    <dbReference type="NCBI Taxonomy" id="905079"/>
    <lineage>
        <taxon>Eukaryota</taxon>
        <taxon>Cryptophyceae</taxon>
        <taxon>Pyrenomonadales</taxon>
        <taxon>Geminigeraceae</taxon>
        <taxon>Guillardia</taxon>
    </lineage>
</organism>
<reference evidence="9" key="3">
    <citation type="submission" date="2015-06" db="UniProtKB">
        <authorList>
            <consortium name="EnsemblProtists"/>
        </authorList>
    </citation>
    <scope>IDENTIFICATION</scope>
</reference>
<name>L1IBJ3_GUITC</name>
<evidence type="ECO:0000313" key="10">
    <source>
        <dbReference type="Proteomes" id="UP000011087"/>
    </source>
</evidence>